<feature type="transmembrane region" description="Helical" evidence="1">
    <location>
        <begin position="176"/>
        <end position="202"/>
    </location>
</feature>
<proteinExistence type="predicted"/>
<dbReference type="AlphaFoldDB" id="A0A8J2KI76"/>
<dbReference type="Proteomes" id="UP000708208">
    <property type="component" value="Unassembled WGS sequence"/>
</dbReference>
<keyword evidence="1" id="KW-1133">Transmembrane helix</keyword>
<protein>
    <submittedName>
        <fullName evidence="2">Uncharacterized protein</fullName>
    </submittedName>
</protein>
<comment type="caution">
    <text evidence="2">The sequence shown here is derived from an EMBL/GenBank/DDBJ whole genome shotgun (WGS) entry which is preliminary data.</text>
</comment>
<evidence type="ECO:0000313" key="2">
    <source>
        <dbReference type="EMBL" id="CAG7817463.1"/>
    </source>
</evidence>
<evidence type="ECO:0000256" key="1">
    <source>
        <dbReference type="SAM" id="Phobius"/>
    </source>
</evidence>
<dbReference type="EMBL" id="CAJVCH010394817">
    <property type="protein sequence ID" value="CAG7817463.1"/>
    <property type="molecule type" value="Genomic_DNA"/>
</dbReference>
<evidence type="ECO:0000313" key="3">
    <source>
        <dbReference type="Proteomes" id="UP000708208"/>
    </source>
</evidence>
<organism evidence="2 3">
    <name type="scientific">Allacma fusca</name>
    <dbReference type="NCBI Taxonomy" id="39272"/>
    <lineage>
        <taxon>Eukaryota</taxon>
        <taxon>Metazoa</taxon>
        <taxon>Ecdysozoa</taxon>
        <taxon>Arthropoda</taxon>
        <taxon>Hexapoda</taxon>
        <taxon>Collembola</taxon>
        <taxon>Symphypleona</taxon>
        <taxon>Sminthuridae</taxon>
        <taxon>Allacma</taxon>
    </lineage>
</organism>
<feature type="transmembrane region" description="Helical" evidence="1">
    <location>
        <begin position="44"/>
        <end position="64"/>
    </location>
</feature>
<reference evidence="2" key="1">
    <citation type="submission" date="2021-06" db="EMBL/GenBank/DDBJ databases">
        <authorList>
            <person name="Hodson N. C."/>
            <person name="Mongue J. A."/>
            <person name="Jaron S. K."/>
        </authorList>
    </citation>
    <scope>NUCLEOTIDE SEQUENCE</scope>
</reference>
<gene>
    <name evidence="2" type="ORF">AFUS01_LOCUS28032</name>
</gene>
<keyword evidence="1" id="KW-0812">Transmembrane</keyword>
<sequence>MLTKHEVRWNFAVLNLLSRWQFLPIMVNVENGIITKKEGRDRRYWKILFIVLNCHLTFIILRLVQVCTYLEDRFLIGDFCLHILLALAGIVSVYMSLVLFVKWPYLSVKVFNELYCSVDSIKVPFCWNIYTVQEYFIIFMFILPFGNAFLFHLFNLQNPNRVFFLASILDPKHQNLVLRFICLTIETPSVVTGASSFFYALFIMFSTFQKLLWSAEIEIVSLGMPRKLTKKRIQRAFMVCRRLQLHTQLFNQCFADINYALKPSRSSLGSVLFTERLSTCRNNSKS</sequence>
<name>A0A8J2KI76_9HEXA</name>
<keyword evidence="3" id="KW-1185">Reference proteome</keyword>
<feature type="transmembrane region" description="Helical" evidence="1">
    <location>
        <begin position="135"/>
        <end position="156"/>
    </location>
</feature>
<keyword evidence="1" id="KW-0472">Membrane</keyword>
<feature type="transmembrane region" description="Helical" evidence="1">
    <location>
        <begin position="76"/>
        <end position="101"/>
    </location>
</feature>
<accession>A0A8J2KI76</accession>